<dbReference type="GO" id="GO:0031625">
    <property type="term" value="F:ubiquitin protein ligase binding"/>
    <property type="evidence" value="ECO:0007669"/>
    <property type="project" value="InterPro"/>
</dbReference>
<dbReference type="InterPro" id="IPR036390">
    <property type="entry name" value="WH_DNA-bd_sf"/>
</dbReference>
<dbReference type="VEuPathDB" id="ToxoDB:ETH2_1460700"/>
<dbReference type="InterPro" id="IPR036317">
    <property type="entry name" value="Cullin_homology_sf"/>
</dbReference>
<dbReference type="PROSITE" id="PS01256">
    <property type="entry name" value="CULLIN_1"/>
    <property type="match status" value="1"/>
</dbReference>
<dbReference type="EMBL" id="HG675680">
    <property type="protein sequence ID" value="CDJ41897.1"/>
    <property type="molecule type" value="Genomic_DNA"/>
</dbReference>
<dbReference type="InterPro" id="IPR059120">
    <property type="entry name" value="Cullin-like_AB"/>
</dbReference>
<dbReference type="GeneID" id="25253291"/>
<dbReference type="RefSeq" id="XP_013232647.1">
    <property type="nucleotide sequence ID" value="XM_013377193.1"/>
</dbReference>
<protein>
    <submittedName>
        <fullName evidence="4">Cullin homog, putative</fullName>
    </submittedName>
</protein>
<dbReference type="SMART" id="SM00884">
    <property type="entry name" value="Cullin_Nedd8"/>
    <property type="match status" value="1"/>
</dbReference>
<dbReference type="GO" id="GO:0006511">
    <property type="term" value="P:ubiquitin-dependent protein catabolic process"/>
    <property type="evidence" value="ECO:0007669"/>
    <property type="project" value="InterPro"/>
</dbReference>
<evidence type="ECO:0000256" key="2">
    <source>
        <dbReference type="PROSITE-ProRule" id="PRU00330"/>
    </source>
</evidence>
<organism evidence="4 5">
    <name type="scientific">Eimeria tenella</name>
    <name type="common">Coccidian parasite</name>
    <dbReference type="NCBI Taxonomy" id="5802"/>
    <lineage>
        <taxon>Eukaryota</taxon>
        <taxon>Sar</taxon>
        <taxon>Alveolata</taxon>
        <taxon>Apicomplexa</taxon>
        <taxon>Conoidasida</taxon>
        <taxon>Coccidia</taxon>
        <taxon>Eucoccidiorida</taxon>
        <taxon>Eimeriorina</taxon>
        <taxon>Eimeriidae</taxon>
        <taxon>Eimeria</taxon>
    </lineage>
</organism>
<sequence length="208" mass="22706">MGCCELRARLGAAEAAAAAAGAPHSMNVDGDISLSFSPFYHLVVSELQTICLLQFNSKETLTLPELAQHSGFPEAELARELGALCLPAAEILIKETVNGVDTFRVNLHFNSPHKRIQIPQAAFQTSFEGGSAGEAAGEGDLSHQLDAGIVRVLKRQSLIKHQELLILLTKTLNKPFDSSLLKKRIESLIDRDYIARDPHDSQAYRYVA</sequence>
<gene>
    <name evidence="4" type="ORF">ETH_00020865</name>
</gene>
<dbReference type="VEuPathDB" id="ToxoDB:ETH_00020865"/>
<dbReference type="Gene3D" id="1.10.10.10">
    <property type="entry name" value="Winged helix-like DNA-binding domain superfamily/Winged helix DNA-binding domain"/>
    <property type="match status" value="1"/>
</dbReference>
<evidence type="ECO:0000313" key="4">
    <source>
        <dbReference type="EMBL" id="CDJ41897.1"/>
    </source>
</evidence>
<name>U6KUS5_EIMTE</name>
<dbReference type="InterPro" id="IPR016158">
    <property type="entry name" value="Cullin_homology"/>
</dbReference>
<dbReference type="OrthoDB" id="435621at2759"/>
<keyword evidence="1" id="KW-0832">Ubl conjugation</keyword>
<proteinExistence type="inferred from homology"/>
<dbReference type="PROSITE" id="PS50069">
    <property type="entry name" value="CULLIN_2"/>
    <property type="match status" value="1"/>
</dbReference>
<dbReference type="Pfam" id="PF26557">
    <property type="entry name" value="Cullin_AB"/>
    <property type="match status" value="1"/>
</dbReference>
<comment type="similarity">
    <text evidence="2">Belongs to the cullin family.</text>
</comment>
<evidence type="ECO:0000313" key="5">
    <source>
        <dbReference type="Proteomes" id="UP000030747"/>
    </source>
</evidence>
<dbReference type="InterPro" id="IPR016157">
    <property type="entry name" value="Cullin_CS"/>
</dbReference>
<dbReference type="InterPro" id="IPR045093">
    <property type="entry name" value="Cullin"/>
</dbReference>
<evidence type="ECO:0000256" key="1">
    <source>
        <dbReference type="ARBA" id="ARBA00022843"/>
    </source>
</evidence>
<dbReference type="OMA" id="YSLRICH"/>
<feature type="domain" description="Cullin family profile" evidence="3">
    <location>
        <begin position="30"/>
        <end position="85"/>
    </location>
</feature>
<reference evidence="4" key="2">
    <citation type="submission" date="2013-10" db="EMBL/GenBank/DDBJ databases">
        <authorList>
            <person name="Aslett M."/>
        </authorList>
    </citation>
    <scope>NUCLEOTIDE SEQUENCE [LARGE SCALE GENOMIC DNA]</scope>
    <source>
        <strain evidence="4">Houghton</strain>
    </source>
</reference>
<reference evidence="4" key="1">
    <citation type="submission" date="2013-10" db="EMBL/GenBank/DDBJ databases">
        <title>Genomic analysis of the causative agents of coccidiosis in chickens.</title>
        <authorList>
            <person name="Reid A.J."/>
            <person name="Blake D."/>
            <person name="Billington K."/>
            <person name="Browne H."/>
            <person name="Dunn M."/>
            <person name="Hung S."/>
            <person name="Kawahara F."/>
            <person name="Miranda-Saavedra D."/>
            <person name="Mourier T."/>
            <person name="Nagra H."/>
            <person name="Otto T.D."/>
            <person name="Rawlings N."/>
            <person name="Sanchez A."/>
            <person name="Sanders M."/>
            <person name="Subramaniam C."/>
            <person name="Tay Y."/>
            <person name="Dear P."/>
            <person name="Doerig C."/>
            <person name="Gruber A."/>
            <person name="Parkinson J."/>
            <person name="Shirley M."/>
            <person name="Wan K.L."/>
            <person name="Berriman M."/>
            <person name="Tomley F."/>
            <person name="Pain A."/>
        </authorList>
    </citation>
    <scope>NUCLEOTIDE SEQUENCE [LARGE SCALE GENOMIC DNA]</scope>
    <source>
        <strain evidence="4">Houghton</strain>
    </source>
</reference>
<dbReference type="AlphaFoldDB" id="U6KUS5"/>
<dbReference type="InterPro" id="IPR019559">
    <property type="entry name" value="Cullin_neddylation_domain"/>
</dbReference>
<dbReference type="Gene3D" id="3.30.230.130">
    <property type="entry name" value="Cullin, Chain C, Domain 2"/>
    <property type="match status" value="1"/>
</dbReference>
<keyword evidence="5" id="KW-1185">Reference proteome</keyword>
<dbReference type="Pfam" id="PF10557">
    <property type="entry name" value="Cullin_Nedd8"/>
    <property type="match status" value="1"/>
</dbReference>
<dbReference type="Proteomes" id="UP000030747">
    <property type="component" value="Unassembled WGS sequence"/>
</dbReference>
<dbReference type="InterPro" id="IPR036388">
    <property type="entry name" value="WH-like_DNA-bd_sf"/>
</dbReference>
<dbReference type="SUPFAM" id="SSF75632">
    <property type="entry name" value="Cullin homology domain"/>
    <property type="match status" value="1"/>
</dbReference>
<dbReference type="SUPFAM" id="SSF46785">
    <property type="entry name" value="Winged helix' DNA-binding domain"/>
    <property type="match status" value="1"/>
</dbReference>
<evidence type="ECO:0000259" key="3">
    <source>
        <dbReference type="PROSITE" id="PS50069"/>
    </source>
</evidence>
<dbReference type="GO" id="GO:0031461">
    <property type="term" value="C:cullin-RING ubiquitin ligase complex"/>
    <property type="evidence" value="ECO:0007669"/>
    <property type="project" value="InterPro"/>
</dbReference>
<dbReference type="PANTHER" id="PTHR11932">
    <property type="entry name" value="CULLIN"/>
    <property type="match status" value="1"/>
</dbReference>
<accession>U6KUS5</accession>